<organism evidence="1 2">
    <name type="scientific">Parthenolecanium corni</name>
    <dbReference type="NCBI Taxonomy" id="536013"/>
    <lineage>
        <taxon>Eukaryota</taxon>
        <taxon>Metazoa</taxon>
        <taxon>Ecdysozoa</taxon>
        <taxon>Arthropoda</taxon>
        <taxon>Hexapoda</taxon>
        <taxon>Insecta</taxon>
        <taxon>Pterygota</taxon>
        <taxon>Neoptera</taxon>
        <taxon>Paraneoptera</taxon>
        <taxon>Hemiptera</taxon>
        <taxon>Sternorrhyncha</taxon>
        <taxon>Coccoidea</taxon>
        <taxon>Coccidae</taxon>
        <taxon>Parthenolecanium</taxon>
    </lineage>
</organism>
<protein>
    <submittedName>
        <fullName evidence="1">Uncharacterized protein</fullName>
    </submittedName>
</protein>
<dbReference type="SUPFAM" id="SSF54001">
    <property type="entry name" value="Cysteine proteinases"/>
    <property type="match status" value="1"/>
</dbReference>
<keyword evidence="2" id="KW-1185">Reference proteome</keyword>
<evidence type="ECO:0000313" key="2">
    <source>
        <dbReference type="Proteomes" id="UP001367676"/>
    </source>
</evidence>
<accession>A0AAN9Y5P0</accession>
<proteinExistence type="predicted"/>
<dbReference type="InterPro" id="IPR038765">
    <property type="entry name" value="Papain-like_cys_pep_sf"/>
</dbReference>
<dbReference type="AlphaFoldDB" id="A0AAN9Y5P0"/>
<reference evidence="1 2" key="1">
    <citation type="submission" date="2024-03" db="EMBL/GenBank/DDBJ databases">
        <title>Adaptation during the transition from Ophiocordyceps entomopathogen to insect associate is accompanied by gene loss and intensified selection.</title>
        <authorList>
            <person name="Ward C.M."/>
            <person name="Onetto C.A."/>
            <person name="Borneman A.R."/>
        </authorList>
    </citation>
    <scope>NUCLEOTIDE SEQUENCE [LARGE SCALE GENOMIC DNA]</scope>
    <source>
        <strain evidence="1">AWRI1</strain>
        <tissue evidence="1">Single Adult Female</tissue>
    </source>
</reference>
<sequence length="368" mass="41407">MLCKAGSSLDLSIFSCDQHKEELNQGLRSKRQLKPAHQFCLATNKTLCTNSISHHYPPPLTCWKAMSLNDDAESVCGGPENESMVLAGNRNCAGAAAHCQYPIADLLDRNKVMRSEIAILDKLIAEKYDELAQLERDEAAQYDGERQPVATTLAAPLSGDAHLPEHVRRLKEVVRTIAELDEFTSADGLNDDVVDEYIRHLERHYEQVLIFGPEAVEALNAMPKEALKEWLEAKRAHEFEKVLFVLKKEGHYSLVLFNGANASFYHYDAANKRHSELAEQLILKLRRHFEAEQLVEVESNAQFGDSSLFTVDSMMKIILTAEDDNKESVSPVQVLNLPSQPDYLKIIIMSRYIVTKLSQIEQTIRGSA</sequence>
<dbReference type="Gene3D" id="3.40.395.10">
    <property type="entry name" value="Adenoviral Proteinase, Chain A"/>
    <property type="match status" value="1"/>
</dbReference>
<gene>
    <name evidence="1" type="ORF">V9T40_009892</name>
</gene>
<dbReference type="EMBL" id="JBBCAQ010000017">
    <property type="protein sequence ID" value="KAK7597667.1"/>
    <property type="molecule type" value="Genomic_DNA"/>
</dbReference>
<dbReference type="Proteomes" id="UP001367676">
    <property type="component" value="Unassembled WGS sequence"/>
</dbReference>
<comment type="caution">
    <text evidence="1">The sequence shown here is derived from an EMBL/GenBank/DDBJ whole genome shotgun (WGS) entry which is preliminary data.</text>
</comment>
<name>A0AAN9Y5P0_9HEMI</name>
<evidence type="ECO:0000313" key="1">
    <source>
        <dbReference type="EMBL" id="KAK7597667.1"/>
    </source>
</evidence>